<evidence type="ECO:0000313" key="5">
    <source>
        <dbReference type="EMBL" id="GCB28615.1"/>
    </source>
</evidence>
<comment type="caution">
    <text evidence="5">The sequence shown here is derived from an EMBL/GenBank/DDBJ whole genome shotgun (WGS) entry which is preliminary data.</text>
</comment>
<keyword evidence="3" id="KW-1133">Transmembrane helix</keyword>
<keyword evidence="1" id="KW-0732">Signal</keyword>
<sequence length="510" mass="56257">MEESNRPRQQRYQQQSHQHHHHQKSKKTDNNNKNKKPLVIIGVLVLLVAVTAFGYHEVHKRKVLNLLAQEGIYQGITINGEDVSGLSQEEAVAQLQERYKSEVVGQILTLQYGEEDALQKWDIPFEDIGAGYHVEDAVKEAYETGRTGTEADRFQVGAKLLKDGVNIELTYGYDAEMLRAKLDEVAEEFNQDAIDSTVVRQNGRFVVSPEQTGLEMEKDKTAKHVAKVMETRKSGTAEIAAKVTKPKITAEDNSHVTDLIGSYYTTYTNSDRNRNNNLAVGCNYINGTVIAPGEVFSANAHLGSQTAAGGYKEAGVYVNGKVEKGMAGGVCQVTSTLYNAVILAELEVVERSPHSMTVGYVPLGRDAAVAGTYKDLKFKNNTEYPIMIEAYASGGKLVMNIYGHEVHDAGRRLEFETVYEGTINKPAEIVKKDPNLPEGERVVTSRGRTGCKVSVRKKVYENGKMVSNEWFSSSSYRAAADEVTVGTKKKEETTEPTTPTTTENTGSSDQ</sequence>
<keyword evidence="6" id="KW-1185">Reference proteome</keyword>
<dbReference type="Pfam" id="PF07501">
    <property type="entry name" value="G5"/>
    <property type="match status" value="1"/>
</dbReference>
<organism evidence="5 6">
    <name type="scientific">Anaerotignum faecicola</name>
    <dbReference type="NCBI Taxonomy" id="2358141"/>
    <lineage>
        <taxon>Bacteria</taxon>
        <taxon>Bacillati</taxon>
        <taxon>Bacillota</taxon>
        <taxon>Clostridia</taxon>
        <taxon>Lachnospirales</taxon>
        <taxon>Anaerotignaceae</taxon>
        <taxon>Anaerotignum</taxon>
    </lineage>
</organism>
<dbReference type="PANTHER" id="PTHR35788">
    <property type="entry name" value="EXPORTED PROTEIN-RELATED"/>
    <property type="match status" value="1"/>
</dbReference>
<protein>
    <submittedName>
        <fullName evidence="5">Exported protein</fullName>
    </submittedName>
</protein>
<gene>
    <name evidence="5" type="ORF">KGMB03357_02760</name>
</gene>
<dbReference type="InterPro" id="IPR052913">
    <property type="entry name" value="Glycopeptide_resist_protein"/>
</dbReference>
<evidence type="ECO:0000259" key="4">
    <source>
        <dbReference type="PROSITE" id="PS51109"/>
    </source>
</evidence>
<dbReference type="InterPro" id="IPR011098">
    <property type="entry name" value="G5_dom"/>
</dbReference>
<dbReference type="InterPro" id="IPR007391">
    <property type="entry name" value="Vancomycin_resist_VanW"/>
</dbReference>
<keyword evidence="3" id="KW-0812">Transmembrane</keyword>
<dbReference type="EMBL" id="BHVZ01000001">
    <property type="protein sequence ID" value="GCB28615.1"/>
    <property type="molecule type" value="Genomic_DNA"/>
</dbReference>
<feature type="transmembrane region" description="Helical" evidence="3">
    <location>
        <begin position="37"/>
        <end position="55"/>
    </location>
</feature>
<dbReference type="Gene3D" id="2.20.230.10">
    <property type="entry name" value="Resuscitation-promoting factor rpfb"/>
    <property type="match status" value="1"/>
</dbReference>
<feature type="region of interest" description="Disordered" evidence="2">
    <location>
        <begin position="481"/>
        <end position="510"/>
    </location>
</feature>
<feature type="domain" description="G5" evidence="4">
    <location>
        <begin position="409"/>
        <end position="489"/>
    </location>
</feature>
<dbReference type="PROSITE" id="PS51109">
    <property type="entry name" value="G5"/>
    <property type="match status" value="1"/>
</dbReference>
<dbReference type="AlphaFoldDB" id="A0A401LB42"/>
<evidence type="ECO:0000256" key="2">
    <source>
        <dbReference type="SAM" id="MobiDB-lite"/>
    </source>
</evidence>
<evidence type="ECO:0000256" key="1">
    <source>
        <dbReference type="ARBA" id="ARBA00022729"/>
    </source>
</evidence>
<dbReference type="Proteomes" id="UP000287361">
    <property type="component" value="Unassembled WGS sequence"/>
</dbReference>
<reference evidence="5 6" key="1">
    <citation type="submission" date="2018-10" db="EMBL/GenBank/DDBJ databases">
        <title>Draft Genome Sequence of Anaerotignum sp. KCTC 15736.</title>
        <authorList>
            <person name="Choi S.H."/>
            <person name="Kim J.S."/>
            <person name="Kang S.W."/>
            <person name="Lee J.S."/>
            <person name="Park S.H."/>
        </authorList>
    </citation>
    <scope>NUCLEOTIDE SEQUENCE [LARGE SCALE GENOMIC DNA]</scope>
    <source>
        <strain evidence="5 6">KCTC 15736</strain>
    </source>
</reference>
<dbReference type="Pfam" id="PF04294">
    <property type="entry name" value="VanW"/>
    <property type="match status" value="1"/>
</dbReference>
<dbReference type="Pfam" id="PF12229">
    <property type="entry name" value="PG_binding_4"/>
    <property type="match status" value="1"/>
</dbReference>
<evidence type="ECO:0000313" key="6">
    <source>
        <dbReference type="Proteomes" id="UP000287361"/>
    </source>
</evidence>
<dbReference type="OrthoDB" id="9797191at2"/>
<accession>A0A401LB42</accession>
<feature type="compositionally biased region" description="Low complexity" evidence="2">
    <location>
        <begin position="495"/>
        <end position="510"/>
    </location>
</feature>
<dbReference type="SMART" id="SM01208">
    <property type="entry name" value="G5"/>
    <property type="match status" value="1"/>
</dbReference>
<keyword evidence="3" id="KW-0472">Membrane</keyword>
<dbReference type="PANTHER" id="PTHR35788:SF1">
    <property type="entry name" value="EXPORTED PROTEIN"/>
    <property type="match status" value="1"/>
</dbReference>
<dbReference type="InterPro" id="IPR022029">
    <property type="entry name" value="YoaR-like_PG-bd"/>
</dbReference>
<feature type="region of interest" description="Disordered" evidence="2">
    <location>
        <begin position="1"/>
        <end position="34"/>
    </location>
</feature>
<proteinExistence type="predicted"/>
<evidence type="ECO:0000256" key="3">
    <source>
        <dbReference type="SAM" id="Phobius"/>
    </source>
</evidence>
<name>A0A401LB42_9FIRM</name>